<dbReference type="EMBL" id="JAHWGI010000027">
    <property type="protein sequence ID" value="KAK3908046.1"/>
    <property type="molecule type" value="Genomic_DNA"/>
</dbReference>
<sequence>MAGIRLDDFLTKKKEVAQVLDLSKSIARTKEDLKKLLDKVPEFKSKAEKIRADDIKVRDKDWTFKPTKKELRHVPEYTFANPVPADMRPVKLDDLISVPIDWRMLTTLRPRTKLEEEYFSRLIELGKLTRATLQFERQREGPRSTYAATSSSWVKRFKSRSGVVETKATTCSQCGDEFCDSTACKLFTYDCFVRTSMLPAGAVGAGGPGDKGGAGAGGDKGGAGKDKAGRKKRRRAAAKSAKSGAPTSQPASRRASPSKKTKSAGRARAASEDRRRDASRHRSASAPPAPRRPAARGHSKSAKK</sequence>
<keyword evidence="3" id="KW-1185">Reference proteome</keyword>
<organism evidence="2 3">
    <name type="scientific">Frankliniella fusca</name>
    <dbReference type="NCBI Taxonomy" id="407009"/>
    <lineage>
        <taxon>Eukaryota</taxon>
        <taxon>Metazoa</taxon>
        <taxon>Ecdysozoa</taxon>
        <taxon>Arthropoda</taxon>
        <taxon>Hexapoda</taxon>
        <taxon>Insecta</taxon>
        <taxon>Pterygota</taxon>
        <taxon>Neoptera</taxon>
        <taxon>Paraneoptera</taxon>
        <taxon>Thysanoptera</taxon>
        <taxon>Terebrantia</taxon>
        <taxon>Thripoidea</taxon>
        <taxon>Thripidae</taxon>
        <taxon>Frankliniella</taxon>
    </lineage>
</organism>
<protein>
    <submittedName>
        <fullName evidence="2">Protein P7</fullName>
    </submittedName>
</protein>
<reference evidence="2" key="2">
    <citation type="journal article" date="2023" name="BMC Genomics">
        <title>Pest status, molecular evolution, and epigenetic factors derived from the genome assembly of Frankliniella fusca, a thysanopteran phytovirus vector.</title>
        <authorList>
            <person name="Catto M.A."/>
            <person name="Labadie P.E."/>
            <person name="Jacobson A.L."/>
            <person name="Kennedy G.G."/>
            <person name="Srinivasan R."/>
            <person name="Hunt B.G."/>
        </authorList>
    </citation>
    <scope>NUCLEOTIDE SEQUENCE</scope>
    <source>
        <strain evidence="2">PL_HMW_Pooled</strain>
    </source>
</reference>
<evidence type="ECO:0000256" key="1">
    <source>
        <dbReference type="SAM" id="MobiDB-lite"/>
    </source>
</evidence>
<dbReference type="Proteomes" id="UP001219518">
    <property type="component" value="Unassembled WGS sequence"/>
</dbReference>
<feature type="compositionally biased region" description="Basic residues" evidence="1">
    <location>
        <begin position="256"/>
        <end position="265"/>
    </location>
</feature>
<accession>A0AAE1L5Y3</accession>
<dbReference type="AlphaFoldDB" id="A0AAE1L5Y3"/>
<evidence type="ECO:0000313" key="2">
    <source>
        <dbReference type="EMBL" id="KAK3908046.1"/>
    </source>
</evidence>
<name>A0AAE1L5Y3_9NEOP</name>
<comment type="caution">
    <text evidence="2">The sequence shown here is derived from an EMBL/GenBank/DDBJ whole genome shotgun (WGS) entry which is preliminary data.</text>
</comment>
<feature type="region of interest" description="Disordered" evidence="1">
    <location>
        <begin position="206"/>
        <end position="304"/>
    </location>
</feature>
<feature type="compositionally biased region" description="Gly residues" evidence="1">
    <location>
        <begin position="206"/>
        <end position="221"/>
    </location>
</feature>
<reference evidence="2" key="1">
    <citation type="submission" date="2021-07" db="EMBL/GenBank/DDBJ databases">
        <authorList>
            <person name="Catto M.A."/>
            <person name="Jacobson A."/>
            <person name="Kennedy G."/>
            <person name="Labadie P."/>
            <person name="Hunt B.G."/>
            <person name="Srinivasan R."/>
        </authorList>
    </citation>
    <scope>NUCLEOTIDE SEQUENCE</scope>
    <source>
        <strain evidence="2">PL_HMW_Pooled</strain>
        <tissue evidence="2">Head</tissue>
    </source>
</reference>
<gene>
    <name evidence="2" type="ORF">KUF71_003178</name>
</gene>
<feature type="compositionally biased region" description="Basic residues" evidence="1">
    <location>
        <begin position="228"/>
        <end position="237"/>
    </location>
</feature>
<evidence type="ECO:0000313" key="3">
    <source>
        <dbReference type="Proteomes" id="UP001219518"/>
    </source>
</evidence>
<proteinExistence type="predicted"/>
<feature type="compositionally biased region" description="Basic residues" evidence="1">
    <location>
        <begin position="293"/>
        <end position="304"/>
    </location>
</feature>